<evidence type="ECO:0000256" key="4">
    <source>
        <dbReference type="ARBA" id="ARBA00022833"/>
    </source>
</evidence>
<evidence type="ECO:0000256" key="11">
    <source>
        <dbReference type="SAM" id="Phobius"/>
    </source>
</evidence>
<keyword evidence="2 10" id="KW-0479">Metal-binding</keyword>
<evidence type="ECO:0000313" key="14">
    <source>
        <dbReference type="Proteomes" id="UP000694924"/>
    </source>
</evidence>
<evidence type="ECO:0000256" key="3">
    <source>
        <dbReference type="ARBA" id="ARBA00022771"/>
    </source>
</evidence>
<evidence type="ECO:0000256" key="6">
    <source>
        <dbReference type="ARBA" id="ARBA00023125"/>
    </source>
</evidence>
<comment type="subcellular location">
    <subcellularLocation>
        <location evidence="1 10">Nucleus</location>
    </subcellularLocation>
</comment>
<gene>
    <name evidence="15" type="primary">LOC107067046</name>
</gene>
<dbReference type="SUPFAM" id="SSF57716">
    <property type="entry name" value="Glucocorticoid receptor-like (DNA-binding domain)"/>
    <property type="match status" value="1"/>
</dbReference>
<dbReference type="InterPro" id="IPR001628">
    <property type="entry name" value="Znf_hrmn_rcpt"/>
</dbReference>
<evidence type="ECO:0000256" key="8">
    <source>
        <dbReference type="ARBA" id="ARBA00023170"/>
    </source>
</evidence>
<dbReference type="PROSITE" id="PS51843">
    <property type="entry name" value="NR_LBD"/>
    <property type="match status" value="1"/>
</dbReference>
<dbReference type="InterPro" id="IPR035500">
    <property type="entry name" value="NHR-like_dom_sf"/>
</dbReference>
<dbReference type="CDD" id="cd07163">
    <property type="entry name" value="NR_DBD_TLX"/>
    <property type="match status" value="1"/>
</dbReference>
<dbReference type="PROSITE" id="PS51030">
    <property type="entry name" value="NUCLEAR_REC_DBD_2"/>
    <property type="match status" value="1"/>
</dbReference>
<keyword evidence="4 10" id="KW-0862">Zinc</keyword>
<dbReference type="InterPro" id="IPR001723">
    <property type="entry name" value="Nuclear_hrmn_rcpt"/>
</dbReference>
<proteinExistence type="inferred from homology"/>
<keyword evidence="6 10" id="KW-0238">DNA-binding</keyword>
<dbReference type="PRINTS" id="PR00047">
    <property type="entry name" value="STROIDFINGER"/>
</dbReference>
<dbReference type="PRINTS" id="PR00398">
    <property type="entry name" value="STRDHORMONER"/>
</dbReference>
<evidence type="ECO:0000259" key="12">
    <source>
        <dbReference type="PROSITE" id="PS51030"/>
    </source>
</evidence>
<dbReference type="InterPro" id="IPR050274">
    <property type="entry name" value="Nuclear_hormone_rcpt_NR2"/>
</dbReference>
<dbReference type="SUPFAM" id="SSF48508">
    <property type="entry name" value="Nuclear receptor ligand-binding domain"/>
    <property type="match status" value="1"/>
</dbReference>
<dbReference type="InterPro" id="IPR000536">
    <property type="entry name" value="Nucl_hrmn_rcpt_lig-bd"/>
</dbReference>
<protein>
    <submittedName>
        <fullName evidence="15">Nuclear receptor subfamily 2 group E member 1</fullName>
    </submittedName>
</protein>
<dbReference type="GeneID" id="107067046"/>
<dbReference type="SMART" id="SM00399">
    <property type="entry name" value="ZnF_C4"/>
    <property type="match status" value="1"/>
</dbReference>
<feature type="domain" description="Nuclear receptor" evidence="12">
    <location>
        <begin position="64"/>
        <end position="141"/>
    </location>
</feature>
<evidence type="ECO:0000256" key="5">
    <source>
        <dbReference type="ARBA" id="ARBA00023015"/>
    </source>
</evidence>
<feature type="domain" description="NR LBD" evidence="13">
    <location>
        <begin position="186"/>
        <end position="438"/>
    </location>
</feature>
<dbReference type="PROSITE" id="PS00031">
    <property type="entry name" value="NUCLEAR_REC_DBD_1"/>
    <property type="match status" value="1"/>
</dbReference>
<evidence type="ECO:0000313" key="15">
    <source>
        <dbReference type="RefSeq" id="XP_015177694.1"/>
    </source>
</evidence>
<reference evidence="15" key="1">
    <citation type="submission" date="2025-08" db="UniProtKB">
        <authorList>
            <consortium name="RefSeq"/>
        </authorList>
    </citation>
    <scope>IDENTIFICATION</scope>
    <source>
        <tissue evidence="15">Whole body</tissue>
    </source>
</reference>
<dbReference type="Gene3D" id="3.30.50.10">
    <property type="entry name" value="Erythroid Transcription Factor GATA-1, subunit A"/>
    <property type="match status" value="1"/>
</dbReference>
<evidence type="ECO:0000256" key="7">
    <source>
        <dbReference type="ARBA" id="ARBA00023163"/>
    </source>
</evidence>
<dbReference type="Pfam" id="PF00104">
    <property type="entry name" value="Hormone_recep"/>
    <property type="match status" value="1"/>
</dbReference>
<evidence type="ECO:0000256" key="1">
    <source>
        <dbReference type="ARBA" id="ARBA00004123"/>
    </source>
</evidence>
<evidence type="ECO:0000259" key="13">
    <source>
        <dbReference type="PROSITE" id="PS51843"/>
    </source>
</evidence>
<dbReference type="Proteomes" id="UP000694924">
    <property type="component" value="Unplaced"/>
</dbReference>
<comment type="similarity">
    <text evidence="10">Belongs to the nuclear hormone receptor family.</text>
</comment>
<dbReference type="Gene3D" id="1.10.565.10">
    <property type="entry name" value="Retinoid X Receptor"/>
    <property type="match status" value="1"/>
</dbReference>
<keyword evidence="11" id="KW-1133">Transmembrane helix</keyword>
<keyword evidence="11" id="KW-0812">Transmembrane</keyword>
<keyword evidence="11" id="KW-0472">Membrane</keyword>
<keyword evidence="3 10" id="KW-0863">Zinc-finger</keyword>
<dbReference type="Pfam" id="PF00105">
    <property type="entry name" value="zf-C4"/>
    <property type="match status" value="1"/>
</dbReference>
<organism evidence="14 15">
    <name type="scientific">Polistes dominula</name>
    <name type="common">European paper wasp</name>
    <name type="synonym">Vespa dominula</name>
    <dbReference type="NCBI Taxonomy" id="743375"/>
    <lineage>
        <taxon>Eukaryota</taxon>
        <taxon>Metazoa</taxon>
        <taxon>Ecdysozoa</taxon>
        <taxon>Arthropoda</taxon>
        <taxon>Hexapoda</taxon>
        <taxon>Insecta</taxon>
        <taxon>Pterygota</taxon>
        <taxon>Neoptera</taxon>
        <taxon>Endopterygota</taxon>
        <taxon>Hymenoptera</taxon>
        <taxon>Apocrita</taxon>
        <taxon>Aculeata</taxon>
        <taxon>Vespoidea</taxon>
        <taxon>Vespidae</taxon>
        <taxon>Polistinae</taxon>
        <taxon>Polistini</taxon>
        <taxon>Polistes</taxon>
    </lineage>
</organism>
<keyword evidence="9 10" id="KW-0539">Nucleus</keyword>
<evidence type="ECO:0000256" key="2">
    <source>
        <dbReference type="ARBA" id="ARBA00022723"/>
    </source>
</evidence>
<keyword evidence="7 10" id="KW-0804">Transcription</keyword>
<keyword evidence="8 10" id="KW-0675">Receptor</keyword>
<dbReference type="RefSeq" id="XP_015177694.1">
    <property type="nucleotide sequence ID" value="XM_015322208.1"/>
</dbReference>
<name>A0ABM1IBV7_POLDO</name>
<accession>A0ABM1IBV7</accession>
<keyword evidence="5 10" id="KW-0805">Transcription regulation</keyword>
<dbReference type="PANTHER" id="PTHR24083">
    <property type="entry name" value="NUCLEAR HORMONE RECEPTOR"/>
    <property type="match status" value="1"/>
</dbReference>
<evidence type="ECO:0000256" key="9">
    <source>
        <dbReference type="ARBA" id="ARBA00023242"/>
    </source>
</evidence>
<evidence type="ECO:0000256" key="10">
    <source>
        <dbReference type="RuleBase" id="RU004334"/>
    </source>
</evidence>
<dbReference type="SMART" id="SM00430">
    <property type="entry name" value="HOLI"/>
    <property type="match status" value="1"/>
</dbReference>
<keyword evidence="14" id="KW-1185">Reference proteome</keyword>
<dbReference type="InterPro" id="IPR013088">
    <property type="entry name" value="Znf_NHR/GATA"/>
</dbReference>
<sequence>MFSMFSLCRTETNTQFEHKKYKKQLGRVCTPFALFLLLLLLLIYLKGYAEIEEEEEERGRILYDIPCKVCRDHSSGKHYGIFACDGCAGFFKRSIRRNRQYVCKAKSEGGCTVDKTHRNQCRACRLAKCIEAGMNKDAVQHERGPRNSTLRRQMAFFYKEPEMMSSVVPQQPSAALDLALPKPPTEPRVSVAPPTPHHQLPHPAYCNILGVPKVPITMGELPIYPLISTITVESICEQAARLLFLNIKWTRDLIANTELELEDQLILLKSSWRELFLLATAQLLPTLDPTPLMLRGGGPQEQNLAVEVANFKNTIAGFTEVNLDQHEYACVRAIVLFKTGIDNYPISSSRNSCSGSPSSNNGNLSNGAATIIRLHDSAQLALGQRLSGALGILRLRKVLLLLPSLKSVSSQAITELFFKRTIGHIPMEKIICDMYRSDSKQ</sequence>
<feature type="transmembrane region" description="Helical" evidence="11">
    <location>
        <begin position="25"/>
        <end position="45"/>
    </location>
</feature>